<protein>
    <submittedName>
        <fullName evidence="1">Uncharacterized protein</fullName>
    </submittedName>
</protein>
<reference evidence="1" key="2">
    <citation type="submission" date="2021-04" db="EMBL/GenBank/DDBJ databases">
        <authorList>
            <person name="Gilroy R."/>
        </authorList>
    </citation>
    <scope>NUCLEOTIDE SEQUENCE</scope>
    <source>
        <strain evidence="1">ChiSjej1B19-5720</strain>
    </source>
</reference>
<dbReference type="AlphaFoldDB" id="A0A9D2RUH9"/>
<sequence>MCKEKKDIGKSLYEKQEHQLSAQSDAFIRLLTKRGILEDQRIGDEHIRQVQKEKARNMYHNTRLLLEHYRDIAWALECFPDTVAEELDRPLHGLDALLNQVDLELGMDNRKLESRLDSVRKSRLLLDRINEALSVLKRKPGNGAKMYELIYLTYLGPDKLSHTDLLYRLGISSRHYYRLRQQAITILSIRLWSAPASEVDSWLEVLTLLEHL</sequence>
<evidence type="ECO:0000313" key="1">
    <source>
        <dbReference type="EMBL" id="HJB27207.1"/>
    </source>
</evidence>
<name>A0A9D2RUH9_9FIRM</name>
<organism evidence="1 2">
    <name type="scientific">Candidatus Blautia faecavium</name>
    <dbReference type="NCBI Taxonomy" id="2838487"/>
    <lineage>
        <taxon>Bacteria</taxon>
        <taxon>Bacillati</taxon>
        <taxon>Bacillota</taxon>
        <taxon>Clostridia</taxon>
        <taxon>Lachnospirales</taxon>
        <taxon>Lachnospiraceae</taxon>
        <taxon>Blautia</taxon>
    </lineage>
</organism>
<dbReference type="Proteomes" id="UP000823842">
    <property type="component" value="Unassembled WGS sequence"/>
</dbReference>
<reference evidence="1" key="1">
    <citation type="journal article" date="2021" name="PeerJ">
        <title>Extensive microbial diversity within the chicken gut microbiome revealed by metagenomics and culture.</title>
        <authorList>
            <person name="Gilroy R."/>
            <person name="Ravi A."/>
            <person name="Getino M."/>
            <person name="Pursley I."/>
            <person name="Horton D.L."/>
            <person name="Alikhan N.F."/>
            <person name="Baker D."/>
            <person name="Gharbi K."/>
            <person name="Hall N."/>
            <person name="Watson M."/>
            <person name="Adriaenssens E.M."/>
            <person name="Foster-Nyarko E."/>
            <person name="Jarju S."/>
            <person name="Secka A."/>
            <person name="Antonio M."/>
            <person name="Oren A."/>
            <person name="Chaudhuri R.R."/>
            <person name="La Ragione R."/>
            <person name="Hildebrand F."/>
            <person name="Pallen M.J."/>
        </authorList>
    </citation>
    <scope>NUCLEOTIDE SEQUENCE</scope>
    <source>
        <strain evidence="1">ChiSjej1B19-5720</strain>
    </source>
</reference>
<comment type="caution">
    <text evidence="1">The sequence shown here is derived from an EMBL/GenBank/DDBJ whole genome shotgun (WGS) entry which is preliminary data.</text>
</comment>
<accession>A0A9D2RUH9</accession>
<evidence type="ECO:0000313" key="2">
    <source>
        <dbReference type="Proteomes" id="UP000823842"/>
    </source>
</evidence>
<gene>
    <name evidence="1" type="ORF">IAA06_00205</name>
</gene>
<dbReference type="EMBL" id="DWYZ01000004">
    <property type="protein sequence ID" value="HJB27207.1"/>
    <property type="molecule type" value="Genomic_DNA"/>
</dbReference>
<proteinExistence type="predicted"/>